<evidence type="ECO:0000313" key="9">
    <source>
        <dbReference type="EMBL" id="GGF34822.1"/>
    </source>
</evidence>
<keyword evidence="5 7" id="KW-0472">Membrane</keyword>
<accession>A0A8J3E5C9</accession>
<evidence type="ECO:0000313" key="10">
    <source>
        <dbReference type="Proteomes" id="UP000646365"/>
    </source>
</evidence>
<feature type="region of interest" description="Disordered" evidence="6">
    <location>
        <begin position="204"/>
        <end position="228"/>
    </location>
</feature>
<dbReference type="InterPro" id="IPR032816">
    <property type="entry name" value="VTT_dom"/>
</dbReference>
<comment type="subcellular location">
    <subcellularLocation>
        <location evidence="1">Cell membrane</location>
        <topology evidence="1">Multi-pass membrane protein</topology>
    </subcellularLocation>
</comment>
<protein>
    <submittedName>
        <fullName evidence="9">Membrane protein</fullName>
    </submittedName>
</protein>
<evidence type="ECO:0000256" key="6">
    <source>
        <dbReference type="SAM" id="MobiDB-lite"/>
    </source>
</evidence>
<evidence type="ECO:0000256" key="3">
    <source>
        <dbReference type="ARBA" id="ARBA00022692"/>
    </source>
</evidence>
<dbReference type="PANTHER" id="PTHR42709">
    <property type="entry name" value="ALKALINE PHOSPHATASE LIKE PROTEIN"/>
    <property type="match status" value="1"/>
</dbReference>
<keyword evidence="10" id="KW-1185">Reference proteome</keyword>
<evidence type="ECO:0000256" key="5">
    <source>
        <dbReference type="ARBA" id="ARBA00023136"/>
    </source>
</evidence>
<sequence length="228" mass="24313">MSTLLHDTIMPLIRHHGVVVVGGVTMLESMGVPAPGESAVIAGALYAAATHEIGIVPLVAAVAAGAIIGDNLGYIIGRSVGFRLIRRYGKHIGLTDARIRLGRYLFQRHGSKVVFFGRFFSVLRTFASVLAGANRMDWRRFLVANGLGGALWASTYGFGAYFLGHAVRRLETPLAVALGVLGAATLGTAIFLLRRHEARLQGEADRAFPDEGPAAQPQSETGSTRPPR</sequence>
<feature type="transmembrane region" description="Helical" evidence="7">
    <location>
        <begin position="141"/>
        <end position="162"/>
    </location>
</feature>
<keyword evidence="2" id="KW-1003">Cell membrane</keyword>
<dbReference type="Proteomes" id="UP000646365">
    <property type="component" value="Unassembled WGS sequence"/>
</dbReference>
<reference evidence="9" key="2">
    <citation type="submission" date="2020-09" db="EMBL/GenBank/DDBJ databases">
        <authorList>
            <person name="Sun Q."/>
            <person name="Zhou Y."/>
        </authorList>
    </citation>
    <scope>NUCLEOTIDE SEQUENCE</scope>
    <source>
        <strain evidence="9">CGMCC 1.15725</strain>
    </source>
</reference>
<proteinExistence type="predicted"/>
<feature type="domain" description="VTT" evidence="8">
    <location>
        <begin position="41"/>
        <end position="158"/>
    </location>
</feature>
<name>A0A8J3E5C9_9PROT</name>
<feature type="transmembrane region" description="Helical" evidence="7">
    <location>
        <begin position="55"/>
        <end position="77"/>
    </location>
</feature>
<evidence type="ECO:0000256" key="1">
    <source>
        <dbReference type="ARBA" id="ARBA00004651"/>
    </source>
</evidence>
<comment type="caution">
    <text evidence="9">The sequence shown here is derived from an EMBL/GenBank/DDBJ whole genome shotgun (WGS) entry which is preliminary data.</text>
</comment>
<dbReference type="EMBL" id="BMJQ01000013">
    <property type="protein sequence ID" value="GGF34822.1"/>
    <property type="molecule type" value="Genomic_DNA"/>
</dbReference>
<dbReference type="GO" id="GO:0005886">
    <property type="term" value="C:plasma membrane"/>
    <property type="evidence" value="ECO:0007669"/>
    <property type="project" value="UniProtKB-SubCell"/>
</dbReference>
<organism evidence="9 10">
    <name type="scientific">Aliidongia dinghuensis</name>
    <dbReference type="NCBI Taxonomy" id="1867774"/>
    <lineage>
        <taxon>Bacteria</taxon>
        <taxon>Pseudomonadati</taxon>
        <taxon>Pseudomonadota</taxon>
        <taxon>Alphaproteobacteria</taxon>
        <taxon>Rhodospirillales</taxon>
        <taxon>Dongiaceae</taxon>
        <taxon>Aliidongia</taxon>
    </lineage>
</organism>
<feature type="transmembrane region" description="Helical" evidence="7">
    <location>
        <begin position="174"/>
        <end position="193"/>
    </location>
</feature>
<keyword evidence="3 7" id="KW-0812">Transmembrane</keyword>
<feature type="compositionally biased region" description="Polar residues" evidence="6">
    <location>
        <begin position="216"/>
        <end position="228"/>
    </location>
</feature>
<evidence type="ECO:0000256" key="2">
    <source>
        <dbReference type="ARBA" id="ARBA00022475"/>
    </source>
</evidence>
<keyword evidence="4 7" id="KW-1133">Transmembrane helix</keyword>
<evidence type="ECO:0000256" key="4">
    <source>
        <dbReference type="ARBA" id="ARBA00022989"/>
    </source>
</evidence>
<dbReference type="InterPro" id="IPR051311">
    <property type="entry name" value="DedA_domain"/>
</dbReference>
<dbReference type="PANTHER" id="PTHR42709:SF6">
    <property type="entry name" value="UNDECAPRENYL PHOSPHATE TRANSPORTER A"/>
    <property type="match status" value="1"/>
</dbReference>
<evidence type="ECO:0000256" key="7">
    <source>
        <dbReference type="SAM" id="Phobius"/>
    </source>
</evidence>
<dbReference type="AlphaFoldDB" id="A0A8J3E5C9"/>
<evidence type="ECO:0000259" key="8">
    <source>
        <dbReference type="Pfam" id="PF09335"/>
    </source>
</evidence>
<gene>
    <name evidence="9" type="ORF">GCM10011611_46310</name>
</gene>
<dbReference type="Pfam" id="PF09335">
    <property type="entry name" value="VTT_dom"/>
    <property type="match status" value="1"/>
</dbReference>
<dbReference type="RefSeq" id="WP_229743902.1">
    <property type="nucleotide sequence ID" value="NZ_BMJQ01000013.1"/>
</dbReference>
<reference evidence="9" key="1">
    <citation type="journal article" date="2014" name="Int. J. Syst. Evol. Microbiol.">
        <title>Complete genome sequence of Corynebacterium casei LMG S-19264T (=DSM 44701T), isolated from a smear-ripened cheese.</title>
        <authorList>
            <consortium name="US DOE Joint Genome Institute (JGI-PGF)"/>
            <person name="Walter F."/>
            <person name="Albersmeier A."/>
            <person name="Kalinowski J."/>
            <person name="Ruckert C."/>
        </authorList>
    </citation>
    <scope>NUCLEOTIDE SEQUENCE</scope>
    <source>
        <strain evidence="9">CGMCC 1.15725</strain>
    </source>
</reference>